<evidence type="ECO:0000256" key="1">
    <source>
        <dbReference type="ARBA" id="ARBA00022737"/>
    </source>
</evidence>
<organism evidence="6 7">
    <name type="scientific">Dichotomopilus funicola</name>
    <dbReference type="NCBI Taxonomy" id="1934379"/>
    <lineage>
        <taxon>Eukaryota</taxon>
        <taxon>Fungi</taxon>
        <taxon>Dikarya</taxon>
        <taxon>Ascomycota</taxon>
        <taxon>Pezizomycotina</taxon>
        <taxon>Sordariomycetes</taxon>
        <taxon>Sordariomycetidae</taxon>
        <taxon>Sordariales</taxon>
        <taxon>Chaetomiaceae</taxon>
        <taxon>Dichotomopilus</taxon>
    </lineage>
</organism>
<reference evidence="6" key="1">
    <citation type="journal article" date="2023" name="Mol. Phylogenet. Evol.">
        <title>Genome-scale phylogeny and comparative genomics of the fungal order Sordariales.</title>
        <authorList>
            <person name="Hensen N."/>
            <person name="Bonometti L."/>
            <person name="Westerberg I."/>
            <person name="Brannstrom I.O."/>
            <person name="Guillou S."/>
            <person name="Cros-Aarteil S."/>
            <person name="Calhoun S."/>
            <person name="Haridas S."/>
            <person name="Kuo A."/>
            <person name="Mondo S."/>
            <person name="Pangilinan J."/>
            <person name="Riley R."/>
            <person name="LaButti K."/>
            <person name="Andreopoulos B."/>
            <person name="Lipzen A."/>
            <person name="Chen C."/>
            <person name="Yan M."/>
            <person name="Daum C."/>
            <person name="Ng V."/>
            <person name="Clum A."/>
            <person name="Steindorff A."/>
            <person name="Ohm R.A."/>
            <person name="Martin F."/>
            <person name="Silar P."/>
            <person name="Natvig D.O."/>
            <person name="Lalanne C."/>
            <person name="Gautier V."/>
            <person name="Ament-Velasquez S.L."/>
            <person name="Kruys A."/>
            <person name="Hutchinson M.I."/>
            <person name="Powell A.J."/>
            <person name="Barry K."/>
            <person name="Miller A.N."/>
            <person name="Grigoriev I.V."/>
            <person name="Debuchy R."/>
            <person name="Gladieux P."/>
            <person name="Hiltunen Thoren M."/>
            <person name="Johannesson H."/>
        </authorList>
    </citation>
    <scope>NUCLEOTIDE SEQUENCE</scope>
    <source>
        <strain evidence="6">CBS 141.50</strain>
    </source>
</reference>
<comment type="subunit">
    <text evidence="4">Component of the ER membrane protein complex (EMC).</text>
</comment>
<keyword evidence="7" id="KW-1185">Reference proteome</keyword>
<gene>
    <name evidence="6" type="ORF">C8A04DRAFT_34298</name>
</gene>
<dbReference type="InterPro" id="IPR039856">
    <property type="entry name" value="EMC2-like"/>
</dbReference>
<dbReference type="GO" id="GO:0072546">
    <property type="term" value="C:EMC complex"/>
    <property type="evidence" value="ECO:0007669"/>
    <property type="project" value="UniProtKB-UniRule"/>
</dbReference>
<keyword evidence="2 3" id="KW-0802">TPR repeat</keyword>
<sequence length="326" mass="35702">MAPPTLLPASQLSPADALAVAQQAPAFLRSSPATVSSSPLNTLLYGSEKSELWLQYENLILTCLRTGDDTAAHAALRRVVSRFGDDNERVQALQGLVKEAEAQNDGELEKVLKEYNQILSVNDTNIPVAKRRIALLRSLGRVSEAASALVQLLDFSPTDSEAWSELSDIYLSQGLYSQAIYAIEEVLVLAPNAWNIHARLGELQFMAATAPGVANGSYQQYLAEAIKRFSRSVELCDDYLRGYYGLKLISKRLLADGSKPTKQGDGNEFVVPDTNTLERLNELATAKLAEIVRRSSTKERGWGGYSDTEIAAARELLAEDESPIKR</sequence>
<evidence type="ECO:0000313" key="7">
    <source>
        <dbReference type="Proteomes" id="UP001302676"/>
    </source>
</evidence>
<feature type="repeat" description="TPR" evidence="3">
    <location>
        <begin position="160"/>
        <end position="193"/>
    </location>
</feature>
<keyword evidence="4" id="KW-0472">Membrane</keyword>
<dbReference type="Proteomes" id="UP001302676">
    <property type="component" value="Unassembled WGS sequence"/>
</dbReference>
<comment type="subcellular location">
    <subcellularLocation>
        <location evidence="4">Endoplasmic reticulum membrane</location>
        <topology evidence="4">Peripheral membrane protein</topology>
        <orientation evidence="4">Cytoplasmic side</orientation>
    </subcellularLocation>
</comment>
<evidence type="ECO:0000256" key="4">
    <source>
        <dbReference type="RuleBase" id="RU367091"/>
    </source>
</evidence>
<dbReference type="Gene3D" id="1.25.40.10">
    <property type="entry name" value="Tetratricopeptide repeat domain"/>
    <property type="match status" value="1"/>
</dbReference>
<feature type="domain" description="EMC2 TPR-like" evidence="5">
    <location>
        <begin position="104"/>
        <end position="213"/>
    </location>
</feature>
<name>A0AAN6V8Y8_9PEZI</name>
<evidence type="ECO:0000313" key="6">
    <source>
        <dbReference type="EMBL" id="KAK4147073.1"/>
    </source>
</evidence>
<evidence type="ECO:0000259" key="5">
    <source>
        <dbReference type="Pfam" id="PF22890"/>
    </source>
</evidence>
<keyword evidence="1" id="KW-0677">Repeat</keyword>
<reference evidence="6" key="2">
    <citation type="submission" date="2023-05" db="EMBL/GenBank/DDBJ databases">
        <authorList>
            <consortium name="Lawrence Berkeley National Laboratory"/>
            <person name="Steindorff A."/>
            <person name="Hensen N."/>
            <person name="Bonometti L."/>
            <person name="Westerberg I."/>
            <person name="Brannstrom I.O."/>
            <person name="Guillou S."/>
            <person name="Cros-Aarteil S."/>
            <person name="Calhoun S."/>
            <person name="Haridas S."/>
            <person name="Kuo A."/>
            <person name="Mondo S."/>
            <person name="Pangilinan J."/>
            <person name="Riley R."/>
            <person name="Labutti K."/>
            <person name="Andreopoulos B."/>
            <person name="Lipzen A."/>
            <person name="Chen C."/>
            <person name="Yanf M."/>
            <person name="Daum C."/>
            <person name="Ng V."/>
            <person name="Clum A."/>
            <person name="Ohm R."/>
            <person name="Martin F."/>
            <person name="Silar P."/>
            <person name="Natvig D."/>
            <person name="Lalanne C."/>
            <person name="Gautier V."/>
            <person name="Ament-Velasquez S.L."/>
            <person name="Kruys A."/>
            <person name="Hutchinson M.I."/>
            <person name="Powell A.J."/>
            <person name="Barry K."/>
            <person name="Miller A.N."/>
            <person name="Grigoriev I.V."/>
            <person name="Debuchy R."/>
            <person name="Gladieux P."/>
            <person name="Thoren M.H."/>
            <person name="Johannesson H."/>
        </authorList>
    </citation>
    <scope>NUCLEOTIDE SEQUENCE</scope>
    <source>
        <strain evidence="6">CBS 141.50</strain>
    </source>
</reference>
<protein>
    <recommendedName>
        <fullName evidence="4">ER membrane protein complex subunit 2</fullName>
    </recommendedName>
</protein>
<comment type="caution">
    <text evidence="6">The sequence shown here is derived from an EMBL/GenBank/DDBJ whole genome shotgun (WGS) entry which is preliminary data.</text>
</comment>
<dbReference type="PANTHER" id="PTHR12760">
    <property type="entry name" value="TETRATRICOPEPTIDE REPEAT PROTEIN"/>
    <property type="match status" value="1"/>
</dbReference>
<accession>A0AAN6V8Y8</accession>
<dbReference type="Pfam" id="PF22890">
    <property type="entry name" value="TPR_EMC2"/>
    <property type="match status" value="1"/>
</dbReference>
<dbReference type="InterPro" id="IPR011990">
    <property type="entry name" value="TPR-like_helical_dom_sf"/>
</dbReference>
<dbReference type="FunFam" id="1.25.40.10:FF:001208">
    <property type="entry name" value="Tetratricopeptide repeat domain-containing protein"/>
    <property type="match status" value="1"/>
</dbReference>
<keyword evidence="4" id="KW-0256">Endoplasmic reticulum</keyword>
<evidence type="ECO:0000256" key="2">
    <source>
        <dbReference type="ARBA" id="ARBA00022803"/>
    </source>
</evidence>
<dbReference type="RefSeq" id="XP_062640444.1">
    <property type="nucleotide sequence ID" value="XM_062782783.1"/>
</dbReference>
<comment type="function">
    <text evidence="4">Part of the endoplasmic reticulum membrane protein complex (EMC) that enables the energy-independent insertion into endoplasmic reticulum membranes of newly synthesized membrane proteins.</text>
</comment>
<proteinExistence type="inferred from homology"/>
<dbReference type="AlphaFoldDB" id="A0AAN6V8Y8"/>
<dbReference type="GeneID" id="87819396"/>
<dbReference type="EMBL" id="MU853557">
    <property type="protein sequence ID" value="KAK4147073.1"/>
    <property type="molecule type" value="Genomic_DNA"/>
</dbReference>
<comment type="similarity">
    <text evidence="4">Belongs to the EMC2 family.</text>
</comment>
<dbReference type="PROSITE" id="PS50005">
    <property type="entry name" value="TPR"/>
    <property type="match status" value="1"/>
</dbReference>
<dbReference type="InterPro" id="IPR055217">
    <property type="entry name" value="TPR_EMC2"/>
</dbReference>
<dbReference type="InterPro" id="IPR019734">
    <property type="entry name" value="TPR_rpt"/>
</dbReference>
<evidence type="ECO:0000256" key="3">
    <source>
        <dbReference type="PROSITE-ProRule" id="PRU00339"/>
    </source>
</evidence>
<dbReference type="SUPFAM" id="SSF48452">
    <property type="entry name" value="TPR-like"/>
    <property type="match status" value="1"/>
</dbReference>